<keyword evidence="6" id="KW-0406">Ion transport</keyword>
<dbReference type="InterPro" id="IPR050681">
    <property type="entry name" value="CDF/SLC30A"/>
</dbReference>
<comment type="subcellular location">
    <subcellularLocation>
        <location evidence="1">Membrane</location>
        <topology evidence="1">Multi-pass membrane protein</topology>
    </subcellularLocation>
</comment>
<keyword evidence="7 8" id="KW-0472">Membrane</keyword>
<comment type="similarity">
    <text evidence="2">Belongs to the cation diffusion facilitator (CDF) transporter (TC 2.A.4) family. SLC30A subfamily.</text>
</comment>
<evidence type="ECO:0000256" key="8">
    <source>
        <dbReference type="SAM" id="Phobius"/>
    </source>
</evidence>
<keyword evidence="3" id="KW-0813">Transport</keyword>
<sequence>MEEKRMQTQTNTENMQAYQTVALSSEKIISYGILLTFLVFLLKMIGGYLTDSLALTSDGWHLAGDLVTLLLSWWGVKQSVKPATKRRSFGMYRTEILTAFLANLILVGVGLYIIYEGYRQYLEPHPVSGGWVFSITLAGLVIYSILAYLMGTKKENMNAKSAWLHFLGDAMSSVAVLVGATVIYFTGWYQVDAILSVLIGLVIAVAAARMAWDGVHILLEFTPRQIDPEEVEQAILSIPEVSAVTDLHIWSITESQIMMSCHLAVTVTTIEQGEQIIQQVQDAMWNRFGIGHPTIQLESKSCNTCYHHEAQMQHLCSSCSANNPILIG</sequence>
<dbReference type="SUPFAM" id="SSF160240">
    <property type="entry name" value="Cation efflux protein cytoplasmic domain-like"/>
    <property type="match status" value="1"/>
</dbReference>
<dbReference type="GO" id="GO:0005886">
    <property type="term" value="C:plasma membrane"/>
    <property type="evidence" value="ECO:0007669"/>
    <property type="project" value="TreeGrafter"/>
</dbReference>
<feature type="transmembrane region" description="Helical" evidence="8">
    <location>
        <begin position="28"/>
        <end position="48"/>
    </location>
</feature>
<dbReference type="SUPFAM" id="SSF161111">
    <property type="entry name" value="Cation efflux protein transmembrane domain-like"/>
    <property type="match status" value="1"/>
</dbReference>
<dbReference type="Gene3D" id="3.30.70.1350">
    <property type="entry name" value="Cation efflux protein, cytoplasmic domain"/>
    <property type="match status" value="1"/>
</dbReference>
<dbReference type="GO" id="GO:0005385">
    <property type="term" value="F:zinc ion transmembrane transporter activity"/>
    <property type="evidence" value="ECO:0007669"/>
    <property type="project" value="TreeGrafter"/>
</dbReference>
<proteinExistence type="inferred from homology"/>
<gene>
    <name evidence="11" type="ORF">skT53_35760</name>
</gene>
<dbReference type="Proteomes" id="UP000593802">
    <property type="component" value="Chromosome"/>
</dbReference>
<dbReference type="InterPro" id="IPR036837">
    <property type="entry name" value="Cation_efflux_CTD_sf"/>
</dbReference>
<feature type="transmembrane region" description="Helical" evidence="8">
    <location>
        <begin position="127"/>
        <end position="150"/>
    </location>
</feature>
<evidence type="ECO:0000256" key="7">
    <source>
        <dbReference type="ARBA" id="ARBA00023136"/>
    </source>
</evidence>
<organism evidence="11 12">
    <name type="scientific">Effusibacillus dendaii</name>
    <dbReference type="NCBI Taxonomy" id="2743772"/>
    <lineage>
        <taxon>Bacteria</taxon>
        <taxon>Bacillati</taxon>
        <taxon>Bacillota</taxon>
        <taxon>Bacilli</taxon>
        <taxon>Bacillales</taxon>
        <taxon>Alicyclobacillaceae</taxon>
        <taxon>Effusibacillus</taxon>
    </lineage>
</organism>
<dbReference type="InterPro" id="IPR027469">
    <property type="entry name" value="Cation_efflux_TMD_sf"/>
</dbReference>
<feature type="domain" description="Cation efflux protein transmembrane" evidence="9">
    <location>
        <begin position="31"/>
        <end position="219"/>
    </location>
</feature>
<evidence type="ECO:0000259" key="10">
    <source>
        <dbReference type="Pfam" id="PF16916"/>
    </source>
</evidence>
<reference evidence="11 12" key="1">
    <citation type="submission" date="2020-08" db="EMBL/GenBank/DDBJ databases">
        <title>Complete Genome Sequence of Effusibacillus dendaii Strain skT53, Isolated from Farmland soil.</title>
        <authorList>
            <person name="Konishi T."/>
            <person name="Kawasaki H."/>
        </authorList>
    </citation>
    <scope>NUCLEOTIDE SEQUENCE [LARGE SCALE GENOMIC DNA]</scope>
    <source>
        <strain evidence="12">skT53</strain>
    </source>
</reference>
<dbReference type="AlphaFoldDB" id="A0A7I8DKY7"/>
<dbReference type="Gene3D" id="1.20.1510.10">
    <property type="entry name" value="Cation efflux protein transmembrane domain"/>
    <property type="match status" value="1"/>
</dbReference>
<dbReference type="PANTHER" id="PTHR11562">
    <property type="entry name" value="CATION EFFLUX PROTEIN/ ZINC TRANSPORTER"/>
    <property type="match status" value="1"/>
</dbReference>
<dbReference type="PANTHER" id="PTHR11562:SF17">
    <property type="entry name" value="RE54080P-RELATED"/>
    <property type="match status" value="1"/>
</dbReference>
<evidence type="ECO:0000256" key="6">
    <source>
        <dbReference type="ARBA" id="ARBA00023065"/>
    </source>
</evidence>
<keyword evidence="12" id="KW-1185">Reference proteome</keyword>
<dbReference type="KEGG" id="eff:skT53_35760"/>
<dbReference type="Pfam" id="PF01545">
    <property type="entry name" value="Cation_efflux"/>
    <property type="match status" value="1"/>
</dbReference>
<dbReference type="InterPro" id="IPR002524">
    <property type="entry name" value="Cation_efflux"/>
</dbReference>
<evidence type="ECO:0000256" key="4">
    <source>
        <dbReference type="ARBA" id="ARBA00022692"/>
    </source>
</evidence>
<feature type="domain" description="Cation efflux protein cytoplasmic" evidence="10">
    <location>
        <begin position="223"/>
        <end position="299"/>
    </location>
</feature>
<evidence type="ECO:0000313" key="11">
    <source>
        <dbReference type="EMBL" id="BCJ88591.1"/>
    </source>
</evidence>
<dbReference type="Pfam" id="PF16916">
    <property type="entry name" value="ZT_dimer"/>
    <property type="match status" value="1"/>
</dbReference>
<dbReference type="InterPro" id="IPR058533">
    <property type="entry name" value="Cation_efflux_TM"/>
</dbReference>
<dbReference type="EMBL" id="AP023366">
    <property type="protein sequence ID" value="BCJ88591.1"/>
    <property type="molecule type" value="Genomic_DNA"/>
</dbReference>
<feature type="transmembrane region" description="Helical" evidence="8">
    <location>
        <begin position="60"/>
        <end position="76"/>
    </location>
</feature>
<feature type="transmembrane region" description="Helical" evidence="8">
    <location>
        <begin position="162"/>
        <end position="187"/>
    </location>
</feature>
<evidence type="ECO:0000256" key="5">
    <source>
        <dbReference type="ARBA" id="ARBA00022989"/>
    </source>
</evidence>
<evidence type="ECO:0000256" key="2">
    <source>
        <dbReference type="ARBA" id="ARBA00008873"/>
    </source>
</evidence>
<evidence type="ECO:0000313" key="12">
    <source>
        <dbReference type="Proteomes" id="UP000593802"/>
    </source>
</evidence>
<dbReference type="InterPro" id="IPR027470">
    <property type="entry name" value="Cation_efflux_CTD"/>
</dbReference>
<feature type="transmembrane region" description="Helical" evidence="8">
    <location>
        <begin position="193"/>
        <end position="212"/>
    </location>
</feature>
<evidence type="ECO:0000259" key="9">
    <source>
        <dbReference type="Pfam" id="PF01545"/>
    </source>
</evidence>
<protein>
    <submittedName>
        <fullName evidence="11">Cation transporter</fullName>
    </submittedName>
</protein>
<dbReference type="NCBIfam" id="TIGR01297">
    <property type="entry name" value="CDF"/>
    <property type="match status" value="1"/>
</dbReference>
<name>A0A7I8DKY7_9BACL</name>
<accession>A0A7I8DKY7</accession>
<evidence type="ECO:0000256" key="3">
    <source>
        <dbReference type="ARBA" id="ARBA00022448"/>
    </source>
</evidence>
<keyword evidence="5 8" id="KW-1133">Transmembrane helix</keyword>
<feature type="transmembrane region" description="Helical" evidence="8">
    <location>
        <begin position="96"/>
        <end position="115"/>
    </location>
</feature>
<keyword evidence="4 8" id="KW-0812">Transmembrane</keyword>
<evidence type="ECO:0000256" key="1">
    <source>
        <dbReference type="ARBA" id="ARBA00004141"/>
    </source>
</evidence>